<dbReference type="EMBL" id="JAPDRQ010000083">
    <property type="protein sequence ID" value="KAJ9656104.1"/>
    <property type="molecule type" value="Genomic_DNA"/>
</dbReference>
<organism evidence="1 2">
    <name type="scientific">Neophaeococcomyces mojaviensis</name>
    <dbReference type="NCBI Taxonomy" id="3383035"/>
    <lineage>
        <taxon>Eukaryota</taxon>
        <taxon>Fungi</taxon>
        <taxon>Dikarya</taxon>
        <taxon>Ascomycota</taxon>
        <taxon>Pezizomycotina</taxon>
        <taxon>Eurotiomycetes</taxon>
        <taxon>Chaetothyriomycetidae</taxon>
        <taxon>Chaetothyriales</taxon>
        <taxon>Chaetothyriales incertae sedis</taxon>
        <taxon>Neophaeococcomyces</taxon>
    </lineage>
</organism>
<gene>
    <name evidence="1" type="ORF">H2198_005160</name>
</gene>
<accession>A0ACC3A6B6</accession>
<keyword evidence="2" id="KW-1185">Reference proteome</keyword>
<comment type="caution">
    <text evidence="1">The sequence shown here is derived from an EMBL/GenBank/DDBJ whole genome shotgun (WGS) entry which is preliminary data.</text>
</comment>
<protein>
    <submittedName>
        <fullName evidence="1">Uncharacterized protein</fullName>
    </submittedName>
</protein>
<evidence type="ECO:0000313" key="2">
    <source>
        <dbReference type="Proteomes" id="UP001172386"/>
    </source>
</evidence>
<sequence>MVKLEDIIHASKTQHATSFANIPPARPMTYLIIGASRGIGLEFVRQLLEQQHQVIAVVRSVESASLLWQLTNITSRPHQCIIEQCDVADPVQIDIFVDRMRNLVERGGNIDTVVLNAGILHYDKGLGSMQVEFADLMHHLTVNCVGNVVLARKLLELNELRSVKQEREQRRAARSRSANRRAEARDETKERVKRIKTEEDEDVGVGDDTRFGEKVIGRQIVFMSSDSGSMADFREYEVGFAAYGASKAALNMMIRHMAVELRRRSEKQTSAIKTEYLSFKGGGQAGSAWEKEVCVLAMHPGEVETDMASINSHLDWEVEGLISPEESVRCMLRVLEDKGPSYSGTFWRWDGSEHPW</sequence>
<evidence type="ECO:0000313" key="1">
    <source>
        <dbReference type="EMBL" id="KAJ9656104.1"/>
    </source>
</evidence>
<dbReference type="Proteomes" id="UP001172386">
    <property type="component" value="Unassembled WGS sequence"/>
</dbReference>
<name>A0ACC3A6B6_9EURO</name>
<reference evidence="1" key="1">
    <citation type="submission" date="2022-10" db="EMBL/GenBank/DDBJ databases">
        <title>Culturing micro-colonial fungi from biological soil crusts in the Mojave desert and describing Neophaeococcomyces mojavensis, and introducing the new genera and species Taxawa tesnikishii.</title>
        <authorList>
            <person name="Kurbessoian T."/>
            <person name="Stajich J.E."/>
        </authorList>
    </citation>
    <scope>NUCLEOTIDE SEQUENCE</scope>
    <source>
        <strain evidence="1">JES_112</strain>
    </source>
</reference>
<proteinExistence type="predicted"/>